<gene>
    <name evidence="2" type="ORF">KKR91_10495</name>
</gene>
<dbReference type="InterPro" id="IPR038694">
    <property type="entry name" value="DUF427_sf"/>
</dbReference>
<dbReference type="EMBL" id="CP076022">
    <property type="protein sequence ID" value="QWC08961.1"/>
    <property type="molecule type" value="Genomic_DNA"/>
</dbReference>
<dbReference type="Proteomes" id="UP000676885">
    <property type="component" value="Chromosome"/>
</dbReference>
<dbReference type="AlphaFoldDB" id="A0A975R014"/>
<reference evidence="2 3" key="1">
    <citation type="submission" date="2021-05" db="EMBL/GenBank/DDBJ databases">
        <title>Novel species in genus Arthrobacter.</title>
        <authorList>
            <person name="Zhang G."/>
        </authorList>
    </citation>
    <scope>NUCLEOTIDE SEQUENCE [LARGE SCALE GENOMIC DNA]</scope>
    <source>
        <strain evidence="3">zg-ZUI227</strain>
    </source>
</reference>
<organism evidence="2 3">
    <name type="scientific">Arthrobacter jiangjiafuii</name>
    <dbReference type="NCBI Taxonomy" id="2817475"/>
    <lineage>
        <taxon>Bacteria</taxon>
        <taxon>Bacillati</taxon>
        <taxon>Actinomycetota</taxon>
        <taxon>Actinomycetes</taxon>
        <taxon>Micrococcales</taxon>
        <taxon>Micrococcaceae</taxon>
        <taxon>Arthrobacter</taxon>
    </lineage>
</organism>
<protein>
    <submittedName>
        <fullName evidence="2">DUF427 domain-containing protein</fullName>
    </submittedName>
</protein>
<evidence type="ECO:0000313" key="3">
    <source>
        <dbReference type="Proteomes" id="UP000676885"/>
    </source>
</evidence>
<dbReference type="KEGG" id="ajg:KKR91_10495"/>
<dbReference type="Pfam" id="PF04248">
    <property type="entry name" value="NTP_transf_9"/>
    <property type="match status" value="1"/>
</dbReference>
<keyword evidence="3" id="KW-1185">Reference proteome</keyword>
<dbReference type="InterPro" id="IPR007361">
    <property type="entry name" value="DUF427"/>
</dbReference>
<evidence type="ECO:0000259" key="1">
    <source>
        <dbReference type="Pfam" id="PF04248"/>
    </source>
</evidence>
<accession>A0A975R014</accession>
<feature type="domain" description="DUF427" evidence="1">
    <location>
        <begin position="163"/>
        <end position="253"/>
    </location>
</feature>
<proteinExistence type="predicted"/>
<dbReference type="PANTHER" id="PTHR34310:SF8">
    <property type="entry name" value="CONSERVED PROTEIN"/>
    <property type="match status" value="1"/>
</dbReference>
<evidence type="ECO:0000313" key="2">
    <source>
        <dbReference type="EMBL" id="QWC08961.1"/>
    </source>
</evidence>
<dbReference type="PANTHER" id="PTHR34310">
    <property type="entry name" value="DUF427 DOMAIN PROTEIN (AFU_ORTHOLOGUE AFUA_3G02220)"/>
    <property type="match status" value="1"/>
</dbReference>
<dbReference type="Gene3D" id="2.170.150.40">
    <property type="entry name" value="Domain of unknown function (DUF427)"/>
    <property type="match status" value="2"/>
</dbReference>
<name>A0A975R014_9MICC</name>
<dbReference type="RefSeq" id="WP_210229345.1">
    <property type="nucleotide sequence ID" value="NZ_CP076022.1"/>
</dbReference>
<sequence length="273" mass="30849">MALQISPAFWKFIPQLRYEPTPRRIRAQLGDNTIVDSHNAFLVYEPRRVTPIYAVPAKDIAADLRVPAAAPAEDPMAGIPPGAPMDPRYPFAAHTTPGQPLDVHAGTHELPAAAFRPEDPDLSGHVLLDFGAFDRWLEEDQVIEGHPRDPFHRVDARESSRAVRVHLGGQLLAETREPLFVYETMLPVRTYYPRGDVDWDALGASLTQSVCPYKGTASYWSVRGRPEGTDLAWSYEKVLPDSEQLKDRVSFFDERTEVYVDDTKQEIDSFFRF</sequence>